<evidence type="ECO:0000256" key="1">
    <source>
        <dbReference type="SAM" id="MobiDB-lite"/>
    </source>
</evidence>
<protein>
    <submittedName>
        <fullName evidence="2">Uncharacterized protein</fullName>
    </submittedName>
</protein>
<dbReference type="AlphaFoldDB" id="A0A9P6PXC1"/>
<gene>
    <name evidence="2" type="ORF">DFQ27_006575</name>
</gene>
<reference evidence="2" key="1">
    <citation type="journal article" date="2020" name="Fungal Divers.">
        <title>Resolving the Mortierellaceae phylogeny through synthesis of multi-gene phylogenetics and phylogenomics.</title>
        <authorList>
            <person name="Vandepol N."/>
            <person name="Liber J."/>
            <person name="Desiro A."/>
            <person name="Na H."/>
            <person name="Kennedy M."/>
            <person name="Barry K."/>
            <person name="Grigoriev I.V."/>
            <person name="Miller A.N."/>
            <person name="O'Donnell K."/>
            <person name="Stajich J.E."/>
            <person name="Bonito G."/>
        </authorList>
    </citation>
    <scope>NUCLEOTIDE SEQUENCE</scope>
    <source>
        <strain evidence="2">BC1065</strain>
    </source>
</reference>
<dbReference type="EMBL" id="JAAAJB010000490">
    <property type="protein sequence ID" value="KAG0254925.1"/>
    <property type="molecule type" value="Genomic_DNA"/>
</dbReference>
<evidence type="ECO:0000313" key="2">
    <source>
        <dbReference type="EMBL" id="KAG0254925.1"/>
    </source>
</evidence>
<proteinExistence type="predicted"/>
<keyword evidence="3" id="KW-1185">Reference proteome</keyword>
<feature type="region of interest" description="Disordered" evidence="1">
    <location>
        <begin position="370"/>
        <end position="393"/>
    </location>
</feature>
<name>A0A9P6PXC1_9FUNG</name>
<comment type="caution">
    <text evidence="2">The sequence shown here is derived from an EMBL/GenBank/DDBJ whole genome shotgun (WGS) entry which is preliminary data.</text>
</comment>
<sequence>MAHQSNQTEQSTATFHRTLDATTGISDLCRKAHQLSTLIIEEEARYTNELKANNRNEPESAALVKWFDKKHELTKHSLESCRASIIETLQIIGVCNVAKAISDGLANSDKLLTATAPFRNALAQCAAYVFQISAVPIFDRATHEVNFDRIPIGYTWDKVPSLNVKWDDSLQGKELSVHILMEVDSFLEEFEHRLKNYLGDLFPYLAYRYMSSALGDSFGREFRDRINYPTYIPRDWAAVKKCVADILRLEELLGDANSALFTIHRLPGEDVLVFATRLERLHRITGNESFDTRLIRYYFTDLPQAGRDQVTRHFGSLAEIPSFQSYLDFLKKYPSVYDGTGRVDSTAWHRKYLRVRGELQDMSRNQLLERSSLTHTPIRHKRRRPSSVNPTLP</sequence>
<organism evidence="2 3">
    <name type="scientific">Actinomortierella ambigua</name>
    <dbReference type="NCBI Taxonomy" id="1343610"/>
    <lineage>
        <taxon>Eukaryota</taxon>
        <taxon>Fungi</taxon>
        <taxon>Fungi incertae sedis</taxon>
        <taxon>Mucoromycota</taxon>
        <taxon>Mortierellomycotina</taxon>
        <taxon>Mortierellomycetes</taxon>
        <taxon>Mortierellales</taxon>
        <taxon>Mortierellaceae</taxon>
        <taxon>Actinomortierella</taxon>
    </lineage>
</organism>
<dbReference type="Proteomes" id="UP000807716">
    <property type="component" value="Unassembled WGS sequence"/>
</dbReference>
<evidence type="ECO:0000313" key="3">
    <source>
        <dbReference type="Proteomes" id="UP000807716"/>
    </source>
</evidence>
<accession>A0A9P6PXC1</accession>